<dbReference type="Proteomes" id="UP001238163">
    <property type="component" value="Unassembled WGS sequence"/>
</dbReference>
<keyword evidence="2" id="KW-1185">Reference proteome</keyword>
<proteinExistence type="predicted"/>
<name>A0AAE3VFD1_9BACT</name>
<comment type="caution">
    <text evidence="1">The sequence shown here is derived from an EMBL/GenBank/DDBJ whole genome shotgun (WGS) entry which is preliminary data.</text>
</comment>
<organism evidence="1 2">
    <name type="scientific">Oligosphaera ethanolica</name>
    <dbReference type="NCBI Taxonomy" id="760260"/>
    <lineage>
        <taxon>Bacteria</taxon>
        <taxon>Pseudomonadati</taxon>
        <taxon>Lentisphaerota</taxon>
        <taxon>Oligosphaeria</taxon>
        <taxon>Oligosphaerales</taxon>
        <taxon>Oligosphaeraceae</taxon>
        <taxon>Oligosphaera</taxon>
    </lineage>
</organism>
<reference evidence="1" key="1">
    <citation type="submission" date="2023-07" db="EMBL/GenBank/DDBJ databases">
        <title>Genomic Encyclopedia of Type Strains, Phase IV (KMG-IV): sequencing the most valuable type-strain genomes for metagenomic binning, comparative biology and taxonomic classification.</title>
        <authorList>
            <person name="Goeker M."/>
        </authorList>
    </citation>
    <scope>NUCLEOTIDE SEQUENCE</scope>
    <source>
        <strain evidence="1">DSM 24202</strain>
    </source>
</reference>
<dbReference type="AlphaFoldDB" id="A0AAE3VFD1"/>
<evidence type="ECO:0000313" key="1">
    <source>
        <dbReference type="EMBL" id="MDQ0289499.1"/>
    </source>
</evidence>
<dbReference type="NCBIfam" id="NF047593">
    <property type="entry name" value="IS66_ISAeme5_TnpA"/>
    <property type="match status" value="1"/>
</dbReference>
<dbReference type="RefSeq" id="WP_307260930.1">
    <property type="nucleotide sequence ID" value="NZ_JAUSVL010000001.1"/>
</dbReference>
<evidence type="ECO:0000313" key="2">
    <source>
        <dbReference type="Proteomes" id="UP001238163"/>
    </source>
</evidence>
<dbReference type="EMBL" id="JAUSVL010000001">
    <property type="protein sequence ID" value="MDQ0289499.1"/>
    <property type="molecule type" value="Genomic_DNA"/>
</dbReference>
<accession>A0AAE3VFD1</accession>
<gene>
    <name evidence="1" type="ORF">J3R75_001606</name>
</gene>
<protein>
    <submittedName>
        <fullName evidence="1">Uncharacterized protein</fullName>
    </submittedName>
</protein>
<sequence>MTDREIAWRDALSAHSSSGMPLSCYCRDKGLNYHQAVYWRRRLATIDGAAGLSVPDAPAPTFSLVELSEPPRQVADSGVAIECGRCRISLKAGFDPSVLSRALAVLSGLEAD</sequence>